<evidence type="ECO:0000256" key="4">
    <source>
        <dbReference type="ARBA" id="ARBA00022989"/>
    </source>
</evidence>
<dbReference type="InterPro" id="IPR052612">
    <property type="entry name" value="ANP_Clearance_Receptor"/>
</dbReference>
<feature type="transmembrane region" description="Helical" evidence="8">
    <location>
        <begin position="461"/>
        <end position="483"/>
    </location>
</feature>
<dbReference type="EMBL" id="MTYJ01000002">
    <property type="protein sequence ID" value="OQV25683.1"/>
    <property type="molecule type" value="Genomic_DNA"/>
</dbReference>
<keyword evidence="6 10" id="KW-0675">Receptor</keyword>
<gene>
    <name evidence="10" type="ORF">BV898_00614</name>
</gene>
<keyword evidence="3" id="KW-0732">Signal</keyword>
<evidence type="ECO:0000256" key="7">
    <source>
        <dbReference type="ARBA" id="ARBA00023180"/>
    </source>
</evidence>
<dbReference type="InterPro" id="IPR001170">
    <property type="entry name" value="ANPR/GUC"/>
</dbReference>
<dbReference type="PANTHER" id="PTHR44755:SF8">
    <property type="entry name" value="RECEPTOR LIGAND BINDING REGION DOMAIN-CONTAINING PROTEIN"/>
    <property type="match status" value="1"/>
</dbReference>
<feature type="domain" description="Receptor ligand binding region" evidence="9">
    <location>
        <begin position="89"/>
        <end position="396"/>
    </location>
</feature>
<dbReference type="Proteomes" id="UP000192578">
    <property type="component" value="Unassembled WGS sequence"/>
</dbReference>
<evidence type="ECO:0000313" key="10">
    <source>
        <dbReference type="EMBL" id="OQV25683.1"/>
    </source>
</evidence>
<dbReference type="SUPFAM" id="SSF53822">
    <property type="entry name" value="Periplasmic binding protein-like I"/>
    <property type="match status" value="1"/>
</dbReference>
<keyword evidence="7" id="KW-0325">Glycoprotein</keyword>
<dbReference type="GO" id="GO:0007165">
    <property type="term" value="P:signal transduction"/>
    <property type="evidence" value="ECO:0007669"/>
    <property type="project" value="TreeGrafter"/>
</dbReference>
<dbReference type="CDD" id="cd06352">
    <property type="entry name" value="PBP1_NPR_GC-like"/>
    <property type="match status" value="1"/>
</dbReference>
<dbReference type="Pfam" id="PF01094">
    <property type="entry name" value="ANF_receptor"/>
    <property type="match status" value="1"/>
</dbReference>
<evidence type="ECO:0000256" key="3">
    <source>
        <dbReference type="ARBA" id="ARBA00022729"/>
    </source>
</evidence>
<dbReference type="AlphaFoldDB" id="A0A1W0XDY6"/>
<dbReference type="InterPro" id="IPR001828">
    <property type="entry name" value="ANF_lig-bd_rcpt"/>
</dbReference>
<sequence>MLTTSSVTVGAVVNVSLLEFVLGGKRDYTRWELSGPVFDIGFQELQRDYGGTLNFTQVRFFNLTYTSCWNLGEMPVLWASENYYNDPSNSTVRAIFGTGCPVSTDTLSDLAREWNIPYMIPMVGGPGDKSRFPTITSLAPLTWTDMDRNASVITRLMVANNWTSVGYLCSSTGPSYECRLRFDQHSEFRVNKRIYQFNLDSESVDNIKFALDTMKAQTNVIVIVAFKNLIRSIMMAAAELGMTNGDYVFYAFDYYDAPIGESLPLGTRPWMIDGLNDHEEEAKLAYRSLFVVSLANVKTPEHDRFSQDVKSLAARQYNYTYSENENINPFAMSEYYAMKILGVVLNETVTIDGVAAASDGAGLSKRMWNRTYNILGRQIVLDENGDRVADWVVNQLDPGGNAFRPVLQWSSSMKIFTAVTEEDGTPRQIVWYNRTSLPADRTFPADNHDSTDSGTQRGTPAVAIGCSFMAVILLVAIVLAVFYRKIIWNKLRPAGFGIPPVLFRNEI</sequence>
<proteinExistence type="predicted"/>
<evidence type="ECO:0000256" key="5">
    <source>
        <dbReference type="ARBA" id="ARBA00023136"/>
    </source>
</evidence>
<dbReference type="PANTHER" id="PTHR44755">
    <property type="entry name" value="NATRIURETIC PEPTIDE RECEPTOR 3-RELATED"/>
    <property type="match status" value="1"/>
</dbReference>
<evidence type="ECO:0000256" key="1">
    <source>
        <dbReference type="ARBA" id="ARBA00004479"/>
    </source>
</evidence>
<dbReference type="GO" id="GO:0016020">
    <property type="term" value="C:membrane"/>
    <property type="evidence" value="ECO:0007669"/>
    <property type="project" value="UniProtKB-SubCell"/>
</dbReference>
<dbReference type="GO" id="GO:0017046">
    <property type="term" value="F:peptide hormone binding"/>
    <property type="evidence" value="ECO:0007669"/>
    <property type="project" value="TreeGrafter"/>
</dbReference>
<dbReference type="OrthoDB" id="302535at2759"/>
<protein>
    <submittedName>
        <fullName evidence="10">Receptor-type guanylate cyclase gcy-28</fullName>
    </submittedName>
</protein>
<accession>A0A1W0XDY6</accession>
<organism evidence="10 11">
    <name type="scientific">Hypsibius exemplaris</name>
    <name type="common">Freshwater tardigrade</name>
    <dbReference type="NCBI Taxonomy" id="2072580"/>
    <lineage>
        <taxon>Eukaryota</taxon>
        <taxon>Metazoa</taxon>
        <taxon>Ecdysozoa</taxon>
        <taxon>Tardigrada</taxon>
        <taxon>Eutardigrada</taxon>
        <taxon>Parachela</taxon>
        <taxon>Hypsibioidea</taxon>
        <taxon>Hypsibiidae</taxon>
        <taxon>Hypsibius</taxon>
    </lineage>
</organism>
<dbReference type="Gene3D" id="3.40.50.2300">
    <property type="match status" value="1"/>
</dbReference>
<dbReference type="PRINTS" id="PR00255">
    <property type="entry name" value="NATPEPTIDER"/>
</dbReference>
<comment type="caution">
    <text evidence="10">The sequence shown here is derived from an EMBL/GenBank/DDBJ whole genome shotgun (WGS) entry which is preliminary data.</text>
</comment>
<keyword evidence="2 8" id="KW-0812">Transmembrane</keyword>
<dbReference type="InterPro" id="IPR028082">
    <property type="entry name" value="Peripla_BP_I"/>
</dbReference>
<keyword evidence="11" id="KW-1185">Reference proteome</keyword>
<evidence type="ECO:0000256" key="8">
    <source>
        <dbReference type="SAM" id="Phobius"/>
    </source>
</evidence>
<evidence type="ECO:0000256" key="6">
    <source>
        <dbReference type="ARBA" id="ARBA00023170"/>
    </source>
</evidence>
<evidence type="ECO:0000256" key="2">
    <source>
        <dbReference type="ARBA" id="ARBA00022692"/>
    </source>
</evidence>
<comment type="subcellular location">
    <subcellularLocation>
        <location evidence="1">Membrane</location>
        <topology evidence="1">Single-pass type I membrane protein</topology>
    </subcellularLocation>
</comment>
<evidence type="ECO:0000313" key="11">
    <source>
        <dbReference type="Proteomes" id="UP000192578"/>
    </source>
</evidence>
<evidence type="ECO:0000259" key="9">
    <source>
        <dbReference type="Pfam" id="PF01094"/>
    </source>
</evidence>
<keyword evidence="4 8" id="KW-1133">Transmembrane helix</keyword>
<keyword evidence="5 8" id="KW-0472">Membrane</keyword>
<dbReference type="GO" id="GO:0038023">
    <property type="term" value="F:signaling receptor activity"/>
    <property type="evidence" value="ECO:0007669"/>
    <property type="project" value="TreeGrafter"/>
</dbReference>
<reference evidence="11" key="1">
    <citation type="submission" date="2017-01" db="EMBL/GenBank/DDBJ databases">
        <title>Comparative genomics of anhydrobiosis in the tardigrade Hypsibius dujardini.</title>
        <authorList>
            <person name="Yoshida Y."/>
            <person name="Koutsovoulos G."/>
            <person name="Laetsch D."/>
            <person name="Stevens L."/>
            <person name="Kumar S."/>
            <person name="Horikawa D."/>
            <person name="Ishino K."/>
            <person name="Komine S."/>
            <person name="Tomita M."/>
            <person name="Blaxter M."/>
            <person name="Arakawa K."/>
        </authorList>
    </citation>
    <scope>NUCLEOTIDE SEQUENCE [LARGE SCALE GENOMIC DNA]</scope>
    <source>
        <strain evidence="11">Z151</strain>
    </source>
</reference>
<name>A0A1W0XDY6_HYPEX</name>